<dbReference type="InterPro" id="IPR039426">
    <property type="entry name" value="TonB-dep_rcpt-like"/>
</dbReference>
<dbReference type="AlphaFoldDB" id="A0A6J4GND2"/>
<name>A0A6J4GND2_9FLAO</name>
<evidence type="ECO:0000259" key="3">
    <source>
        <dbReference type="Pfam" id="PF07715"/>
    </source>
</evidence>
<dbReference type="EMBL" id="CADCSU010000114">
    <property type="protein sequence ID" value="CAA9200735.1"/>
    <property type="molecule type" value="Genomic_DNA"/>
</dbReference>
<protein>
    <recommendedName>
        <fullName evidence="3">TonB-dependent receptor plug domain-containing protein</fullName>
    </recommendedName>
</protein>
<proteinExistence type="predicted"/>
<gene>
    <name evidence="4" type="ORF">FLA105534_03225</name>
</gene>
<reference evidence="4 5" key="1">
    <citation type="submission" date="2020-02" db="EMBL/GenBank/DDBJ databases">
        <authorList>
            <person name="Criscuolo A."/>
        </authorList>
    </citation>
    <scope>NUCLEOTIDE SEQUENCE [LARGE SCALE GENOMIC DNA]</scope>
    <source>
        <strain evidence="4">CIP105534</strain>
    </source>
</reference>
<evidence type="ECO:0000313" key="5">
    <source>
        <dbReference type="Proteomes" id="UP000479938"/>
    </source>
</evidence>
<dbReference type="InterPro" id="IPR037066">
    <property type="entry name" value="Plug_dom_sf"/>
</dbReference>
<evidence type="ECO:0000313" key="4">
    <source>
        <dbReference type="EMBL" id="CAA9200735.1"/>
    </source>
</evidence>
<sequence>MTSCNSLPAITVKSVKSILVLLFLLFFNLGFTQSINKINIQIIVKDAESKLPVKGVLLEAEGLAQKGEMLSNDFGNLILNDVAMGSYKIKLSHKGYKILEKKLDFTTSQTLTLELIPSSIELNEVVVTATESRGMTSTSIIDKRAMQHLQPSSFTDLLELLPGGRSKDPVFNASNHIKLREVGTSDANYDISSLGTSFVIDGIPLNTDANLQYTTGPNVTITKGSGYANTRRNTTSKGVDMRSISTDQIEKVEIIRGISSVEYGDLTSGLIKIKRKSGRSNWESRFKADEFSKLFYVGKGFESEEKRLVLNVGLDYLDAKSDPRNSFENYKRITASVRAQKTWENENHLLQWNSSLDYSGSMDNEKADPNVGYAKIDRYTSDYNRFSMANSFDLNFKTSSFFKSVQLATSISQQYDKIEQTKWVQVSNATAIPNNTEQGESDGIFLTPQYTSNLLVDGKPFDAFLKAMGNFEMRLFGLKHALKAGSEWMYSKNNGKGQVYDTTHPPSPEMSTRPRSYKDIPASTDISFFAEDAITISLGKHQLNAAGGIRAMSLLNVPSAYAISGKYYFDPRVNAQWVLPSFKIGEKSFKTEFTAGFGQYTKFPTLAQLYPDFIYNDLVQLNFYHNTPEYRRINLMTYKTSPVNYDLKPAINKKWEIRTDFLYDNNRFSVTFFNERLDSGFRNGSRYQALSYKKYDNNSIDPTTLTAPPDLAQMRFVMDTLLTSYSITNNGSKLLKTGVEFQFSSKRFTAINTRFTVNGAWFKTTYTNSNPVYKSGQKDIIINGKRLPYIGLYQWDDGSEKQQLNTNLIVDTYVPSLGLEFSSSFQFLWFISDQSTLLNGTPIAYIDPSGKEHPYLEKDKTDPILQWLDIKYNDALFQEKTIPMSMNMNLKVSKDFYKRFRISMFVNRLFSYYQNYEINGQKIERRGLNSPYFGMEINLNF</sequence>
<dbReference type="PANTHER" id="PTHR30069">
    <property type="entry name" value="TONB-DEPENDENT OUTER MEMBRANE RECEPTOR"/>
    <property type="match status" value="1"/>
</dbReference>
<dbReference type="GO" id="GO:0009279">
    <property type="term" value="C:cell outer membrane"/>
    <property type="evidence" value="ECO:0007669"/>
    <property type="project" value="TreeGrafter"/>
</dbReference>
<dbReference type="SUPFAM" id="SSF56935">
    <property type="entry name" value="Porins"/>
    <property type="match status" value="1"/>
</dbReference>
<accession>A0A6J4GND2</accession>
<feature type="region of interest" description="Disordered" evidence="2">
    <location>
        <begin position="497"/>
        <end position="516"/>
    </location>
</feature>
<dbReference type="Proteomes" id="UP000479938">
    <property type="component" value="Unassembled WGS sequence"/>
</dbReference>
<dbReference type="InterPro" id="IPR008969">
    <property type="entry name" value="CarboxyPept-like_regulatory"/>
</dbReference>
<feature type="domain" description="TonB-dependent receptor plug" evidence="3">
    <location>
        <begin position="136"/>
        <end position="266"/>
    </location>
</feature>
<evidence type="ECO:0000256" key="1">
    <source>
        <dbReference type="ARBA" id="ARBA00022729"/>
    </source>
</evidence>
<dbReference type="SUPFAM" id="SSF49464">
    <property type="entry name" value="Carboxypeptidase regulatory domain-like"/>
    <property type="match status" value="1"/>
</dbReference>
<dbReference type="Pfam" id="PF07715">
    <property type="entry name" value="Plug"/>
    <property type="match status" value="1"/>
</dbReference>
<dbReference type="InterPro" id="IPR012910">
    <property type="entry name" value="Plug_dom"/>
</dbReference>
<keyword evidence="5" id="KW-1185">Reference proteome</keyword>
<organism evidence="4 5">
    <name type="scientific">Flavobacterium bizetiae</name>
    <dbReference type="NCBI Taxonomy" id="2704140"/>
    <lineage>
        <taxon>Bacteria</taxon>
        <taxon>Pseudomonadati</taxon>
        <taxon>Bacteroidota</taxon>
        <taxon>Flavobacteriia</taxon>
        <taxon>Flavobacteriales</taxon>
        <taxon>Flavobacteriaceae</taxon>
        <taxon>Flavobacterium</taxon>
    </lineage>
</organism>
<dbReference type="PANTHER" id="PTHR30069:SF29">
    <property type="entry name" value="HEMOGLOBIN AND HEMOGLOBIN-HAPTOGLOBIN-BINDING PROTEIN 1-RELATED"/>
    <property type="match status" value="1"/>
</dbReference>
<keyword evidence="1" id="KW-0732">Signal</keyword>
<evidence type="ECO:0000256" key="2">
    <source>
        <dbReference type="SAM" id="MobiDB-lite"/>
    </source>
</evidence>
<dbReference type="GO" id="GO:0015344">
    <property type="term" value="F:siderophore uptake transmembrane transporter activity"/>
    <property type="evidence" value="ECO:0007669"/>
    <property type="project" value="TreeGrafter"/>
</dbReference>
<dbReference type="RefSeq" id="WP_173971732.1">
    <property type="nucleotide sequence ID" value="NZ_CADCSU010000114.1"/>
</dbReference>
<dbReference type="Gene3D" id="2.170.130.10">
    <property type="entry name" value="TonB-dependent receptor, plug domain"/>
    <property type="match status" value="1"/>
</dbReference>
<dbReference type="GO" id="GO:0044718">
    <property type="term" value="P:siderophore transmembrane transport"/>
    <property type="evidence" value="ECO:0007669"/>
    <property type="project" value="TreeGrafter"/>
</dbReference>